<feature type="region of interest" description="Disordered" evidence="5">
    <location>
        <begin position="681"/>
        <end position="779"/>
    </location>
</feature>
<dbReference type="InterPro" id="IPR001965">
    <property type="entry name" value="Znf_PHD"/>
</dbReference>
<name>A0A2X0MG88_9BASI</name>
<evidence type="ECO:0000313" key="7">
    <source>
        <dbReference type="EMBL" id="SGY78738.1"/>
    </source>
</evidence>
<keyword evidence="1" id="KW-0479">Metal-binding</keyword>
<feature type="compositionally biased region" description="Polar residues" evidence="5">
    <location>
        <begin position="532"/>
        <end position="543"/>
    </location>
</feature>
<feature type="region of interest" description="Disordered" evidence="5">
    <location>
        <begin position="1"/>
        <end position="333"/>
    </location>
</feature>
<dbReference type="Pfam" id="PF00628">
    <property type="entry name" value="PHD"/>
    <property type="match status" value="1"/>
</dbReference>
<feature type="compositionally biased region" description="Polar residues" evidence="5">
    <location>
        <begin position="767"/>
        <end position="779"/>
    </location>
</feature>
<gene>
    <name evidence="7" type="primary">BQ5605_C008g04931</name>
    <name evidence="7" type="ORF">BQ5605_C008G04931</name>
</gene>
<evidence type="ECO:0000313" key="8">
    <source>
        <dbReference type="Proteomes" id="UP000249464"/>
    </source>
</evidence>
<dbReference type="PROSITE" id="PS50016">
    <property type="entry name" value="ZF_PHD_2"/>
    <property type="match status" value="1"/>
</dbReference>
<dbReference type="AlphaFoldDB" id="A0A2X0MG88"/>
<evidence type="ECO:0000256" key="4">
    <source>
        <dbReference type="PROSITE-ProRule" id="PRU00146"/>
    </source>
</evidence>
<accession>A0A2X0MG88</accession>
<dbReference type="InterPro" id="IPR017956">
    <property type="entry name" value="AT_hook_DNA-bd_motif"/>
</dbReference>
<feature type="compositionally biased region" description="Low complexity" evidence="5">
    <location>
        <begin position="684"/>
        <end position="711"/>
    </location>
</feature>
<evidence type="ECO:0000256" key="3">
    <source>
        <dbReference type="ARBA" id="ARBA00022833"/>
    </source>
</evidence>
<evidence type="ECO:0000256" key="2">
    <source>
        <dbReference type="ARBA" id="ARBA00022771"/>
    </source>
</evidence>
<feature type="region of interest" description="Disordered" evidence="5">
    <location>
        <begin position="500"/>
        <end position="561"/>
    </location>
</feature>
<feature type="compositionally biased region" description="Low complexity" evidence="5">
    <location>
        <begin position="500"/>
        <end position="520"/>
    </location>
</feature>
<feature type="compositionally biased region" description="Low complexity" evidence="5">
    <location>
        <begin position="323"/>
        <end position="332"/>
    </location>
</feature>
<dbReference type="Proteomes" id="UP000249464">
    <property type="component" value="Unassembled WGS sequence"/>
</dbReference>
<dbReference type="SMART" id="SM00249">
    <property type="entry name" value="PHD"/>
    <property type="match status" value="1"/>
</dbReference>
<dbReference type="InterPro" id="IPR019786">
    <property type="entry name" value="Zinc_finger_PHD-type_CS"/>
</dbReference>
<dbReference type="GO" id="GO:0008270">
    <property type="term" value="F:zinc ion binding"/>
    <property type="evidence" value="ECO:0007669"/>
    <property type="project" value="UniProtKB-KW"/>
</dbReference>
<feature type="compositionally biased region" description="Low complexity" evidence="5">
    <location>
        <begin position="544"/>
        <end position="560"/>
    </location>
</feature>
<dbReference type="InterPro" id="IPR019787">
    <property type="entry name" value="Znf_PHD-finger"/>
</dbReference>
<dbReference type="InterPro" id="IPR013083">
    <property type="entry name" value="Znf_RING/FYVE/PHD"/>
</dbReference>
<feature type="compositionally biased region" description="Acidic residues" evidence="5">
    <location>
        <begin position="293"/>
        <end position="302"/>
    </location>
</feature>
<keyword evidence="3" id="KW-0862">Zinc</keyword>
<keyword evidence="8" id="KW-1185">Reference proteome</keyword>
<evidence type="ECO:0000256" key="1">
    <source>
        <dbReference type="ARBA" id="ARBA00022723"/>
    </source>
</evidence>
<feature type="compositionally biased region" description="Low complexity" evidence="5">
    <location>
        <begin position="190"/>
        <end position="225"/>
    </location>
</feature>
<dbReference type="InterPro" id="IPR011011">
    <property type="entry name" value="Znf_FYVE_PHD"/>
</dbReference>
<feature type="compositionally biased region" description="Polar residues" evidence="5">
    <location>
        <begin position="47"/>
        <end position="61"/>
    </location>
</feature>
<dbReference type="EMBL" id="FQNC01000048">
    <property type="protein sequence ID" value="SGY78738.1"/>
    <property type="molecule type" value="Genomic_DNA"/>
</dbReference>
<feature type="compositionally biased region" description="Low complexity" evidence="5">
    <location>
        <begin position="727"/>
        <end position="766"/>
    </location>
</feature>
<feature type="compositionally biased region" description="Basic residues" evidence="5">
    <location>
        <begin position="226"/>
        <end position="241"/>
    </location>
</feature>
<evidence type="ECO:0000259" key="6">
    <source>
        <dbReference type="PROSITE" id="PS50016"/>
    </source>
</evidence>
<dbReference type="SUPFAM" id="SSF57903">
    <property type="entry name" value="FYVE/PHD zinc finger"/>
    <property type="match status" value="1"/>
</dbReference>
<feature type="compositionally biased region" description="Polar residues" evidence="5">
    <location>
        <begin position="624"/>
        <end position="638"/>
    </location>
</feature>
<feature type="compositionally biased region" description="Low complexity" evidence="5">
    <location>
        <begin position="1"/>
        <end position="21"/>
    </location>
</feature>
<reference evidence="7 8" key="1">
    <citation type="submission" date="2016-11" db="EMBL/GenBank/DDBJ databases">
        <authorList>
            <person name="Jaros S."/>
            <person name="Januszkiewicz K."/>
            <person name="Wedrychowicz H."/>
        </authorList>
    </citation>
    <scope>NUCLEOTIDE SEQUENCE [LARGE SCALE GENOMIC DNA]</scope>
</reference>
<evidence type="ECO:0000256" key="5">
    <source>
        <dbReference type="SAM" id="MobiDB-lite"/>
    </source>
</evidence>
<dbReference type="Gene3D" id="3.30.40.10">
    <property type="entry name" value="Zinc/RING finger domain, C3HC4 (zinc finger)"/>
    <property type="match status" value="1"/>
</dbReference>
<keyword evidence="2 4" id="KW-0863">Zinc-finger</keyword>
<feature type="compositionally biased region" description="Pro residues" evidence="5">
    <location>
        <begin position="593"/>
        <end position="602"/>
    </location>
</feature>
<feature type="region of interest" description="Disordered" evidence="5">
    <location>
        <begin position="583"/>
        <end position="668"/>
    </location>
</feature>
<dbReference type="PRINTS" id="PR00929">
    <property type="entry name" value="ATHOOK"/>
</dbReference>
<dbReference type="GO" id="GO:0003677">
    <property type="term" value="F:DNA binding"/>
    <property type="evidence" value="ECO:0007669"/>
    <property type="project" value="InterPro"/>
</dbReference>
<feature type="compositionally biased region" description="Low complexity" evidence="5">
    <location>
        <begin position="72"/>
        <end position="126"/>
    </location>
</feature>
<sequence>MDPFGATSNDGGANGAGASSSLDFEENLHDIPVGLVFDGQQQQQQQHATSNAHSTKPNHPTTLDIAVDPSLSASSSTSAQGSTTAGASAQQQQQQPSYASVVAAGALAAPAPAAATAPAPAPGAAAHPTQNGLASSAPTNGTNTTPGASSSSNATTSGGLTAQAQVMPPLVQSGVPGVPPKRPRGRPRKNPGVDTRPAAPRAPAAHITAAAAGTSSGAGFAAGPKPRGRPRGRPRGSRARGGRGTATTRPAGKRTRPDSEDEDGEGSDDSDFLNDEARRQAGYTGDGSRPLDPSEELPDDFDASSGNRPKAAMTKFGRRVQKPKSFTPTTKPTVHRRKRAIFNPDTFLMCQKCSEGHSPGRNRLVICDSCARGWHQSCAEPNIQDSVVDSDLSWLCKQCDAKLAAREQILDISQGTWSASPAFSNEAKREWLETRPLHSLVEYILSIEQKYASKLGSTSLEIWPTDLDEKVVAIKAKREEKRRVEEKEAAALAAETSAAVEAEAAAPPSAAEASAQPRARTLASKRSEIDQQEPSAPTPAKTNATTQSAAPAAQTSAPAPVTQVLSPQIPAPVPVSHQGLTAAGALPRHPYPHATPTPPPTSTQPASQAARTVLPPIHAARPTQAHQSQNIPVQQNQPYMRPPSASDHYGVPGSTQHHPSHQQQHHAQNVLSPRLNEHASAFVPQQQQQQQPQQHQQQQPYMSQQHQQAQHRGGPYHVPQNSFGGYASQQGGWNQQGNAGQHHGSAPQGDYYIIPPPQQQGQQQQQANGWPSRQPGSYN</sequence>
<feature type="compositionally biased region" description="Low complexity" evidence="5">
    <location>
        <begin position="134"/>
        <end position="159"/>
    </location>
</feature>
<proteinExistence type="predicted"/>
<feature type="domain" description="PHD-type" evidence="6">
    <location>
        <begin position="347"/>
        <end position="402"/>
    </location>
</feature>
<feature type="compositionally biased region" description="Acidic residues" evidence="5">
    <location>
        <begin position="259"/>
        <end position="274"/>
    </location>
</feature>
<dbReference type="STRING" id="796604.A0A2X0MG88"/>
<dbReference type="CDD" id="cd15502">
    <property type="entry name" value="PHD_Phf1p_Phf2p_like"/>
    <property type="match status" value="1"/>
</dbReference>
<dbReference type="PROSITE" id="PS01359">
    <property type="entry name" value="ZF_PHD_1"/>
    <property type="match status" value="1"/>
</dbReference>
<organism evidence="7 8">
    <name type="scientific">Microbotryum silenes-dioicae</name>
    <dbReference type="NCBI Taxonomy" id="796604"/>
    <lineage>
        <taxon>Eukaryota</taxon>
        <taxon>Fungi</taxon>
        <taxon>Dikarya</taxon>
        <taxon>Basidiomycota</taxon>
        <taxon>Pucciniomycotina</taxon>
        <taxon>Microbotryomycetes</taxon>
        <taxon>Microbotryales</taxon>
        <taxon>Microbotryaceae</taxon>
        <taxon>Microbotryum</taxon>
    </lineage>
</organism>
<protein>
    <submittedName>
        <fullName evidence="7">BQ5605_C008g04931 protein</fullName>
    </submittedName>
</protein>